<keyword evidence="5" id="KW-0442">Lipid degradation</keyword>
<dbReference type="CDD" id="cd09170">
    <property type="entry name" value="PLDc_Nuc"/>
    <property type="match status" value="1"/>
</dbReference>
<dbReference type="InterPro" id="IPR025202">
    <property type="entry name" value="PLD-like_dom"/>
</dbReference>
<evidence type="ECO:0000256" key="3">
    <source>
        <dbReference type="ARBA" id="ARBA00012027"/>
    </source>
</evidence>
<keyword evidence="4 9" id="KW-0378">Hydrolase</keyword>
<accession>A0A0T9RMS0</accession>
<evidence type="ECO:0000256" key="6">
    <source>
        <dbReference type="ARBA" id="ARBA00023098"/>
    </source>
</evidence>
<dbReference type="GO" id="GO:0016042">
    <property type="term" value="P:lipid catabolic process"/>
    <property type="evidence" value="ECO:0007669"/>
    <property type="project" value="UniProtKB-KW"/>
</dbReference>
<dbReference type="Proteomes" id="UP000045840">
    <property type="component" value="Unassembled WGS sequence"/>
</dbReference>
<gene>
    <name evidence="9" type="primary">pld</name>
    <name evidence="9" type="ORF">ERS008529_04752</name>
</gene>
<feature type="signal peptide" evidence="7">
    <location>
        <begin position="1"/>
        <end position="24"/>
    </location>
</feature>
<dbReference type="InterPro" id="IPR051406">
    <property type="entry name" value="PLD_domain"/>
</dbReference>
<dbReference type="SUPFAM" id="SSF56024">
    <property type="entry name" value="Phospholipase D/nuclease"/>
    <property type="match status" value="1"/>
</dbReference>
<evidence type="ECO:0000313" key="9">
    <source>
        <dbReference type="EMBL" id="CNI72292.1"/>
    </source>
</evidence>
<sequence>MLIRKPIAMLLATMLLMPSVSTFATLNAPQAEITIGFSPSGTALSNILHVINSAQQEINVAAYSFTSKEIALALRTAQQRGVRVQVLADKKANSDKYTAVTFLANSGIAVRLSDKYAIMHNKFIVTDGQTVETGSYNFSASADKRNAENTLVLWNMPAVAAQYQQEFDRLWQEGQPLITSWKSI</sequence>
<dbReference type="GO" id="GO:0006793">
    <property type="term" value="P:phosphorus metabolic process"/>
    <property type="evidence" value="ECO:0007669"/>
    <property type="project" value="UniProtKB-ARBA"/>
</dbReference>
<evidence type="ECO:0000256" key="5">
    <source>
        <dbReference type="ARBA" id="ARBA00022963"/>
    </source>
</evidence>
<evidence type="ECO:0000313" key="10">
    <source>
        <dbReference type="Proteomes" id="UP000045840"/>
    </source>
</evidence>
<feature type="domain" description="PLD phosphodiesterase" evidence="8">
    <location>
        <begin position="115"/>
        <end position="142"/>
    </location>
</feature>
<evidence type="ECO:0000259" key="8">
    <source>
        <dbReference type="PROSITE" id="PS50035"/>
    </source>
</evidence>
<protein>
    <recommendedName>
        <fullName evidence="3">phospholipase D</fullName>
        <ecNumber evidence="3">3.1.4.4</ecNumber>
    </recommendedName>
</protein>
<feature type="chain" id="PRO_5006696319" description="phospholipase D" evidence="7">
    <location>
        <begin position="25"/>
        <end position="184"/>
    </location>
</feature>
<dbReference type="EMBL" id="CQAZ01000117">
    <property type="protein sequence ID" value="CNI72292.1"/>
    <property type="molecule type" value="Genomic_DNA"/>
</dbReference>
<dbReference type="AlphaFoldDB" id="A0A0T9RMS0"/>
<keyword evidence="7" id="KW-0732">Signal</keyword>
<dbReference type="PANTHER" id="PTHR43856:SF1">
    <property type="entry name" value="MITOCHONDRIAL CARDIOLIPIN HYDROLASE"/>
    <property type="match status" value="1"/>
</dbReference>
<comment type="similarity">
    <text evidence="2">Belongs to the phospholipase D family.</text>
</comment>
<dbReference type="EC" id="3.1.4.4" evidence="3"/>
<dbReference type="PROSITE" id="PS50035">
    <property type="entry name" value="PLD"/>
    <property type="match status" value="1"/>
</dbReference>
<dbReference type="GO" id="GO:0004630">
    <property type="term" value="F:phospholipase D activity"/>
    <property type="evidence" value="ECO:0007669"/>
    <property type="project" value="UniProtKB-EC"/>
</dbReference>
<keyword evidence="6" id="KW-0443">Lipid metabolism</keyword>
<comment type="catalytic activity">
    <reaction evidence="1">
        <text>a 1,2-diacyl-sn-glycero-3-phosphocholine + H2O = a 1,2-diacyl-sn-glycero-3-phosphate + choline + H(+)</text>
        <dbReference type="Rhea" id="RHEA:14445"/>
        <dbReference type="ChEBI" id="CHEBI:15354"/>
        <dbReference type="ChEBI" id="CHEBI:15377"/>
        <dbReference type="ChEBI" id="CHEBI:15378"/>
        <dbReference type="ChEBI" id="CHEBI:57643"/>
        <dbReference type="ChEBI" id="CHEBI:58608"/>
        <dbReference type="EC" id="3.1.4.4"/>
    </reaction>
</comment>
<evidence type="ECO:0000256" key="1">
    <source>
        <dbReference type="ARBA" id="ARBA00000798"/>
    </source>
</evidence>
<dbReference type="PANTHER" id="PTHR43856">
    <property type="entry name" value="CARDIOLIPIN HYDROLASE"/>
    <property type="match status" value="1"/>
</dbReference>
<organism evidence="9 10">
    <name type="scientific">Yersinia pekkanenii</name>
    <dbReference type="NCBI Taxonomy" id="1288385"/>
    <lineage>
        <taxon>Bacteria</taxon>
        <taxon>Pseudomonadati</taxon>
        <taxon>Pseudomonadota</taxon>
        <taxon>Gammaproteobacteria</taxon>
        <taxon>Enterobacterales</taxon>
        <taxon>Yersiniaceae</taxon>
        <taxon>Yersinia</taxon>
    </lineage>
</organism>
<dbReference type="Pfam" id="PF13091">
    <property type="entry name" value="PLDc_2"/>
    <property type="match status" value="1"/>
</dbReference>
<dbReference type="GO" id="GO:0016891">
    <property type="term" value="F:RNA endonuclease activity producing 5'-phosphomonoesters, hydrolytic mechanism"/>
    <property type="evidence" value="ECO:0007669"/>
    <property type="project" value="TreeGrafter"/>
</dbReference>
<dbReference type="InterPro" id="IPR001736">
    <property type="entry name" value="PLipase_D/transphosphatidylase"/>
</dbReference>
<name>A0A0T9RMS0_9GAMM</name>
<evidence type="ECO:0000256" key="7">
    <source>
        <dbReference type="SAM" id="SignalP"/>
    </source>
</evidence>
<reference evidence="10" key="1">
    <citation type="submission" date="2015-03" db="EMBL/GenBank/DDBJ databases">
        <authorList>
            <consortium name="Pathogen Informatics"/>
        </authorList>
    </citation>
    <scope>NUCLEOTIDE SEQUENCE [LARGE SCALE GENOMIC DNA]</scope>
    <source>
        <strain evidence="10">A125KOH2</strain>
    </source>
</reference>
<evidence type="ECO:0000256" key="2">
    <source>
        <dbReference type="ARBA" id="ARBA00008664"/>
    </source>
</evidence>
<evidence type="ECO:0000256" key="4">
    <source>
        <dbReference type="ARBA" id="ARBA00022801"/>
    </source>
</evidence>
<dbReference type="Gene3D" id="3.30.870.10">
    <property type="entry name" value="Endonuclease Chain A"/>
    <property type="match status" value="1"/>
</dbReference>
<proteinExistence type="inferred from homology"/>